<dbReference type="STRING" id="1237149.C900_03812"/>
<dbReference type="PATRIC" id="fig|1237149.3.peg.3574"/>
<dbReference type="EMBL" id="AMZN01000055">
    <property type="protein sequence ID" value="ELR70127.1"/>
    <property type="molecule type" value="Genomic_DNA"/>
</dbReference>
<feature type="domain" description="DUF547" evidence="2">
    <location>
        <begin position="70"/>
        <end position="172"/>
    </location>
</feature>
<keyword evidence="1" id="KW-0732">Signal</keyword>
<dbReference type="PANTHER" id="PTHR46361:SF5">
    <property type="entry name" value="DEP DOMAIN-CONTAINING PROTEIN"/>
    <property type="match status" value="1"/>
</dbReference>
<evidence type="ECO:0000259" key="2">
    <source>
        <dbReference type="Pfam" id="PF04784"/>
    </source>
</evidence>
<dbReference type="OrthoDB" id="526867at2"/>
<feature type="chain" id="PRO_5003994019" description="DUF547 domain-containing protein" evidence="1">
    <location>
        <begin position="23"/>
        <end position="242"/>
    </location>
</feature>
<comment type="caution">
    <text evidence="3">The sequence shown here is derived from an EMBL/GenBank/DDBJ whole genome shotgun (WGS) entry which is preliminary data.</text>
</comment>
<dbReference type="PANTHER" id="PTHR46361">
    <property type="entry name" value="ELECTRON CARRIER/ PROTEIN DISULFIDE OXIDOREDUCTASE"/>
    <property type="match status" value="1"/>
</dbReference>
<dbReference type="InterPro" id="IPR006869">
    <property type="entry name" value="DUF547"/>
</dbReference>
<keyword evidence="4" id="KW-1185">Reference proteome</keyword>
<gene>
    <name evidence="3" type="ORF">C900_03812</name>
</gene>
<dbReference type="Proteomes" id="UP000011135">
    <property type="component" value="Unassembled WGS sequence"/>
</dbReference>
<reference evidence="3 4" key="1">
    <citation type="submission" date="2012-12" db="EMBL/GenBank/DDBJ databases">
        <title>Genome assembly of Fulvivirga imtechensis AK7.</title>
        <authorList>
            <person name="Nupur N."/>
            <person name="Khatri I."/>
            <person name="Kumar R."/>
            <person name="Subramanian S."/>
            <person name="Pinnaka A."/>
        </authorList>
    </citation>
    <scope>NUCLEOTIDE SEQUENCE [LARGE SCALE GENOMIC DNA]</scope>
    <source>
        <strain evidence="3 4">AK7</strain>
    </source>
</reference>
<organism evidence="3 4">
    <name type="scientific">Fulvivirga imtechensis AK7</name>
    <dbReference type="NCBI Taxonomy" id="1237149"/>
    <lineage>
        <taxon>Bacteria</taxon>
        <taxon>Pseudomonadati</taxon>
        <taxon>Bacteroidota</taxon>
        <taxon>Cytophagia</taxon>
        <taxon>Cytophagales</taxon>
        <taxon>Fulvivirgaceae</taxon>
        <taxon>Fulvivirga</taxon>
    </lineage>
</organism>
<proteinExistence type="predicted"/>
<accession>L8JRY1</accession>
<protein>
    <recommendedName>
        <fullName evidence="2">DUF547 domain-containing protein</fullName>
    </recommendedName>
</protein>
<dbReference type="AlphaFoldDB" id="L8JRY1"/>
<evidence type="ECO:0000313" key="3">
    <source>
        <dbReference type="EMBL" id="ELR70127.1"/>
    </source>
</evidence>
<sequence>MKKFIYSFSIILLLSALAPAEAENLDPFFEQTDAFLKKYVKDGRVAYKEINSNFSGIESLYKTINAADLSSASDLEKKAFYINAYNLIVIYQVSKYYPLKSALDQSGFFDKVKHTVAGESMTLNALEIKKLILTYKDPRIHFTLACAAVSCPPLASFGYDPKQLDRQLQERTTLALNDPEWLKIRTDQNKVYLSKIFDWYKKDFTMSGESSVLDFINKYRTKKIPGTFKVDYYEYNWSLNES</sequence>
<evidence type="ECO:0000256" key="1">
    <source>
        <dbReference type="SAM" id="SignalP"/>
    </source>
</evidence>
<feature type="signal peptide" evidence="1">
    <location>
        <begin position="1"/>
        <end position="22"/>
    </location>
</feature>
<dbReference type="eggNOG" id="COG0398">
    <property type="taxonomic scope" value="Bacteria"/>
</dbReference>
<evidence type="ECO:0000313" key="4">
    <source>
        <dbReference type="Proteomes" id="UP000011135"/>
    </source>
</evidence>
<name>L8JRY1_9BACT</name>
<dbReference type="RefSeq" id="WP_009581218.1">
    <property type="nucleotide sequence ID" value="NZ_AMZN01000055.1"/>
</dbReference>
<dbReference type="Pfam" id="PF04784">
    <property type="entry name" value="DUF547"/>
    <property type="match status" value="1"/>
</dbReference>